<protein>
    <recommendedName>
        <fullName evidence="4">Large ribosomal subunit protein uL30</fullName>
    </recommendedName>
</protein>
<dbReference type="Proteomes" id="UP000058613">
    <property type="component" value="Chromosome"/>
</dbReference>
<dbReference type="Gene3D" id="3.30.1390.20">
    <property type="entry name" value="Ribosomal protein L30, ferredoxin-like fold domain"/>
    <property type="match status" value="1"/>
</dbReference>
<dbReference type="SUPFAM" id="SSF55129">
    <property type="entry name" value="Ribosomal protein L30p/L7e"/>
    <property type="match status" value="1"/>
</dbReference>
<dbReference type="RefSeq" id="WP_055410760.1">
    <property type="nucleotide sequence ID" value="NZ_CP013011.1"/>
</dbReference>
<keyword evidence="9" id="KW-1185">Reference proteome</keyword>
<dbReference type="InterPro" id="IPR035808">
    <property type="entry name" value="Ribosomal_uL30_euk_arc"/>
</dbReference>
<evidence type="ECO:0000313" key="7">
    <source>
        <dbReference type="EMBL" id="OWJ55761.1"/>
    </source>
</evidence>
<evidence type="ECO:0000256" key="2">
    <source>
        <dbReference type="ARBA" id="ARBA00022980"/>
    </source>
</evidence>
<dbReference type="GO" id="GO:0003735">
    <property type="term" value="F:structural constituent of ribosome"/>
    <property type="evidence" value="ECO:0007669"/>
    <property type="project" value="UniProtKB-UniRule"/>
</dbReference>
<dbReference type="NCBIfam" id="NF004711">
    <property type="entry name" value="PRK06049.1"/>
    <property type="match status" value="1"/>
</dbReference>
<evidence type="ECO:0000256" key="3">
    <source>
        <dbReference type="ARBA" id="ARBA00023274"/>
    </source>
</evidence>
<dbReference type="KEGG" id="pdl:Pyrde_1002"/>
<dbReference type="InterPro" id="IPR039699">
    <property type="entry name" value="Ribosomal_uL30"/>
</dbReference>
<reference evidence="6 8" key="1">
    <citation type="submission" date="2015-10" db="EMBL/GenBank/DDBJ databases">
        <title>Complete genome sequence of hyperthermophilic archaeon Pyrodictium delaneyi Su06.</title>
        <authorList>
            <person name="Jung J.-H."/>
            <person name="Lin J."/>
            <person name="Holden J.F."/>
            <person name="Park C.-S."/>
        </authorList>
    </citation>
    <scope>NUCLEOTIDE SEQUENCE [LARGE SCALE GENOMIC DNA]</scope>
    <source>
        <strain evidence="6 8">Su06</strain>
    </source>
</reference>
<dbReference type="GeneID" id="26099341"/>
<dbReference type="PATRIC" id="fig|1273541.4.peg.1078"/>
<evidence type="ECO:0000313" key="9">
    <source>
        <dbReference type="Proteomes" id="UP000196694"/>
    </source>
</evidence>
<dbReference type="NCBIfam" id="TIGR01309">
    <property type="entry name" value="uL30_arch"/>
    <property type="match status" value="1"/>
</dbReference>
<dbReference type="InterPro" id="IPR036919">
    <property type="entry name" value="Ribo_uL30_ferredoxin-like_sf"/>
</dbReference>
<reference evidence="7 9" key="2">
    <citation type="submission" date="2017-05" db="EMBL/GenBank/DDBJ databases">
        <title>The draft genome of the hyperthermophilic archaeon 'Pyrodictium delaneyi strain Hulk', an iron and nitrate reducer, reveals the capacity for sulfate reduction.</title>
        <authorList>
            <person name="Demey L.M."/>
            <person name="Miller C."/>
            <person name="Manzella M."/>
            <person name="Reguera G."/>
            <person name="Kashefi K."/>
        </authorList>
    </citation>
    <scope>NUCLEOTIDE SEQUENCE [LARGE SCALE GENOMIC DNA]</scope>
    <source>
        <strain evidence="7 9">Hulk</strain>
    </source>
</reference>
<gene>
    <name evidence="4" type="primary">rpl30</name>
    <name evidence="7" type="ORF">Pdsh_00635</name>
    <name evidence="6" type="ORF">Pyrde_1002</name>
</gene>
<dbReference type="HAMAP" id="MF_01371_A">
    <property type="entry name" value="Ribosomal_uL30_A"/>
    <property type="match status" value="1"/>
</dbReference>
<dbReference type="Pfam" id="PF00327">
    <property type="entry name" value="Ribosomal_L30"/>
    <property type="match status" value="1"/>
</dbReference>
<dbReference type="AlphaFoldDB" id="A0A0P0N4G4"/>
<dbReference type="InterPro" id="IPR005997">
    <property type="entry name" value="Ribosomal_uL30_arc"/>
</dbReference>
<dbReference type="Proteomes" id="UP000196694">
    <property type="component" value="Unassembled WGS sequence"/>
</dbReference>
<dbReference type="EMBL" id="NCQP01000001">
    <property type="protein sequence ID" value="OWJ55761.1"/>
    <property type="molecule type" value="Genomic_DNA"/>
</dbReference>
<evidence type="ECO:0000313" key="6">
    <source>
        <dbReference type="EMBL" id="ALL01050.1"/>
    </source>
</evidence>
<dbReference type="GO" id="GO:0003723">
    <property type="term" value="F:RNA binding"/>
    <property type="evidence" value="ECO:0007669"/>
    <property type="project" value="TreeGrafter"/>
</dbReference>
<organism evidence="6 8">
    <name type="scientific">Pyrodictium delaneyi</name>
    <dbReference type="NCBI Taxonomy" id="1273541"/>
    <lineage>
        <taxon>Archaea</taxon>
        <taxon>Thermoproteota</taxon>
        <taxon>Thermoprotei</taxon>
        <taxon>Desulfurococcales</taxon>
        <taxon>Pyrodictiaceae</taxon>
        <taxon>Pyrodictium</taxon>
    </lineage>
</organism>
<dbReference type="PANTHER" id="PTHR11524">
    <property type="entry name" value="60S RIBOSOMAL PROTEIN L7"/>
    <property type="match status" value="1"/>
</dbReference>
<sequence>MAVASAEQKAAPTGQVKLYAIIRLRGRVDVHPDVEYTLSLLRLHRKFHLVLYPSTLPGIERMIHKVKDWVTWGEIDRETLIELLRRRGRVSGNKPLTDEYVREKLGLQGGIEELADKLLKGEIMLHKLYDKKNKIWIIKPVFRLHPPRGGFKGSIKKPYGAGGELGYRGAGINELIKRML</sequence>
<evidence type="ECO:0000256" key="1">
    <source>
        <dbReference type="ARBA" id="ARBA00007594"/>
    </source>
</evidence>
<evidence type="ECO:0000259" key="5">
    <source>
        <dbReference type="Pfam" id="PF00327"/>
    </source>
</evidence>
<name>A0A0P0N4G4_9CREN</name>
<keyword evidence="2 4" id="KW-0689">Ribosomal protein</keyword>
<keyword evidence="3 4" id="KW-0687">Ribonucleoprotein</keyword>
<comment type="similarity">
    <text evidence="1 4">Belongs to the universal ribosomal protein uL30 family.</text>
</comment>
<evidence type="ECO:0000313" key="8">
    <source>
        <dbReference type="Proteomes" id="UP000058613"/>
    </source>
</evidence>
<dbReference type="STRING" id="1273541.Pyrde_1002"/>
<accession>A0A0P0N4G4</accession>
<proteinExistence type="inferred from homology"/>
<dbReference type="Gene3D" id="1.10.15.30">
    <property type="match status" value="1"/>
</dbReference>
<evidence type="ECO:0000256" key="4">
    <source>
        <dbReference type="HAMAP-Rule" id="MF_01371"/>
    </source>
</evidence>
<dbReference type="PANTHER" id="PTHR11524:SF16">
    <property type="entry name" value="LARGE RIBOSOMAL SUBUNIT PROTEIN UL30"/>
    <property type="match status" value="1"/>
</dbReference>
<dbReference type="OrthoDB" id="6379at2157"/>
<dbReference type="CDD" id="cd01657">
    <property type="entry name" value="Ribosomal_L7_archeal_euk"/>
    <property type="match status" value="1"/>
</dbReference>
<dbReference type="InterPro" id="IPR016082">
    <property type="entry name" value="Ribosomal_uL30_ferredoxin-like"/>
</dbReference>
<dbReference type="GO" id="GO:0006412">
    <property type="term" value="P:translation"/>
    <property type="evidence" value="ECO:0007669"/>
    <property type="project" value="UniProtKB-UniRule"/>
</dbReference>
<dbReference type="GO" id="GO:0000463">
    <property type="term" value="P:maturation of LSU-rRNA from tricistronic rRNA transcript (SSU-rRNA, 5.8S rRNA, LSU-rRNA)"/>
    <property type="evidence" value="ECO:0007669"/>
    <property type="project" value="TreeGrafter"/>
</dbReference>
<comment type="subunit">
    <text evidence="4">Part of the 50S ribosomal subunit.</text>
</comment>
<dbReference type="EMBL" id="CP013011">
    <property type="protein sequence ID" value="ALL01050.1"/>
    <property type="molecule type" value="Genomic_DNA"/>
</dbReference>
<feature type="domain" description="Large ribosomal subunit protein uL30-like ferredoxin-like fold" evidence="5">
    <location>
        <begin position="19"/>
        <end position="70"/>
    </location>
</feature>
<dbReference type="GO" id="GO:0022625">
    <property type="term" value="C:cytosolic large ribosomal subunit"/>
    <property type="evidence" value="ECO:0007669"/>
    <property type="project" value="UniProtKB-UniRule"/>
</dbReference>